<accession>A0A4P9UNB2</accession>
<keyword evidence="2" id="KW-1185">Reference proteome</keyword>
<evidence type="ECO:0000313" key="2">
    <source>
        <dbReference type="Proteomes" id="UP000305881"/>
    </source>
</evidence>
<protein>
    <submittedName>
        <fullName evidence="1">Uncharacterized protein</fullName>
    </submittedName>
</protein>
<dbReference type="KEGG" id="mbur:EQU24_05090"/>
<dbReference type="EMBL" id="CP035467">
    <property type="protein sequence ID" value="QCW81691.1"/>
    <property type="molecule type" value="Genomic_DNA"/>
</dbReference>
<sequence>MAGVGGRADFCSSAIAELHGCNECRKCRSIFLPCIALIHAIHGVMQNLHSCHPWQSVAAVKPTRTYSRRPAKRVTEPSTRLIVPGRYLSRNPKINLLCQTKGSNSVASQYN</sequence>
<name>A0A4P9UNB2_METBY</name>
<reference evidence="2" key="1">
    <citation type="journal article" date="2019" name="J. Bacteriol.">
        <title>A Mutagenic Screen Identifies a TonB-Dependent Receptor Required for the Lanthanide Metal Switch in the Type I Methanotroph 'Methylotuvimicrobium buryatense' 5GB1C.</title>
        <authorList>
            <person name="Groom J.D."/>
            <person name="Ford S.M."/>
            <person name="Pesesky M.W."/>
            <person name="Lidstrom M.E."/>
        </authorList>
    </citation>
    <scope>NUCLEOTIDE SEQUENCE [LARGE SCALE GENOMIC DNA]</scope>
    <source>
        <strain evidence="2">5GB1C</strain>
    </source>
</reference>
<proteinExistence type="predicted"/>
<gene>
    <name evidence="1" type="ORF">EQU24_05090</name>
</gene>
<organism evidence="1 2">
    <name type="scientific">Methylotuvimicrobium buryatense</name>
    <name type="common">Methylomicrobium buryatense</name>
    <dbReference type="NCBI Taxonomy" id="95641"/>
    <lineage>
        <taxon>Bacteria</taxon>
        <taxon>Pseudomonadati</taxon>
        <taxon>Pseudomonadota</taxon>
        <taxon>Gammaproteobacteria</taxon>
        <taxon>Methylococcales</taxon>
        <taxon>Methylococcaceae</taxon>
        <taxon>Methylotuvimicrobium</taxon>
    </lineage>
</organism>
<dbReference type="AlphaFoldDB" id="A0A4P9UNB2"/>
<evidence type="ECO:0000313" key="1">
    <source>
        <dbReference type="EMBL" id="QCW81691.1"/>
    </source>
</evidence>
<dbReference type="Proteomes" id="UP000305881">
    <property type="component" value="Chromosome"/>
</dbReference>
<dbReference type="OrthoDB" id="9891885at2"/>